<organism evidence="1 2">
    <name type="scientific">Sinorhizobium meliloti CCNWSX0020</name>
    <dbReference type="NCBI Taxonomy" id="1107881"/>
    <lineage>
        <taxon>Bacteria</taxon>
        <taxon>Pseudomonadati</taxon>
        <taxon>Pseudomonadota</taxon>
        <taxon>Alphaproteobacteria</taxon>
        <taxon>Hyphomicrobiales</taxon>
        <taxon>Rhizobiaceae</taxon>
        <taxon>Sinorhizobium/Ensifer group</taxon>
        <taxon>Sinorhizobium</taxon>
    </lineage>
</organism>
<sequence>MADNETAVKSRFPARVQAIDELLARNEDFRDMCADYALAEDELRKWRSSQAPDRDRRIDEYNELVEGLAAEIDAALDAAAVATFPRR</sequence>
<proteinExistence type="predicted"/>
<reference evidence="1 2" key="1">
    <citation type="journal article" date="2012" name="J. Bacteriol.">
        <title>Draft Genome Sequence of Sinorhizobium meliloti CCNWSX0020, a Nitrogen-Fixing Symbiont with Copper Tolerance Capability Isolated from Lead-Zinc Mine Tailings.</title>
        <authorList>
            <person name="Li Z."/>
            <person name="Ma Z."/>
            <person name="Hao X."/>
            <person name="Wei G."/>
        </authorList>
    </citation>
    <scope>NUCLEOTIDE SEQUENCE [LARGE SCALE GENOMIC DNA]</scope>
    <source>
        <strain evidence="1 2">CCNWSX0020</strain>
    </source>
</reference>
<dbReference type="AlphaFoldDB" id="H0FYB7"/>
<dbReference type="EMBL" id="AGVV01000016">
    <property type="protein sequence ID" value="EHK77971.1"/>
    <property type="molecule type" value="Genomic_DNA"/>
</dbReference>
<dbReference type="PATRIC" id="fig|1107881.3.peg.2216"/>
<dbReference type="Proteomes" id="UP000004038">
    <property type="component" value="Unassembled WGS sequence"/>
</dbReference>
<name>H0FYB7_RHIML</name>
<protein>
    <submittedName>
        <fullName evidence="1">Uncharacterized protein</fullName>
    </submittedName>
</protein>
<gene>
    <name evidence="1" type="ORF">SM0020_10965</name>
</gene>
<dbReference type="RefSeq" id="WP_003528429.1">
    <property type="nucleotide sequence ID" value="NZ_AGVV01000016.1"/>
</dbReference>
<evidence type="ECO:0000313" key="2">
    <source>
        <dbReference type="Proteomes" id="UP000004038"/>
    </source>
</evidence>
<evidence type="ECO:0000313" key="1">
    <source>
        <dbReference type="EMBL" id="EHK77971.1"/>
    </source>
</evidence>
<accession>H0FYB7</accession>